<gene>
    <name evidence="6" type="ORF">HU200_054902</name>
</gene>
<feature type="repeat" description="PPR" evidence="4">
    <location>
        <begin position="213"/>
        <end position="247"/>
    </location>
</feature>
<keyword evidence="5" id="KW-0732">Signal</keyword>
<dbReference type="InterPro" id="IPR011990">
    <property type="entry name" value="TPR-like_helical_dom_sf"/>
</dbReference>
<dbReference type="NCBIfam" id="TIGR00756">
    <property type="entry name" value="PPR"/>
    <property type="match status" value="2"/>
</dbReference>
<organism evidence="6 7">
    <name type="scientific">Digitaria exilis</name>
    <dbReference type="NCBI Taxonomy" id="1010633"/>
    <lineage>
        <taxon>Eukaryota</taxon>
        <taxon>Viridiplantae</taxon>
        <taxon>Streptophyta</taxon>
        <taxon>Embryophyta</taxon>
        <taxon>Tracheophyta</taxon>
        <taxon>Spermatophyta</taxon>
        <taxon>Magnoliopsida</taxon>
        <taxon>Liliopsida</taxon>
        <taxon>Poales</taxon>
        <taxon>Poaceae</taxon>
        <taxon>PACMAD clade</taxon>
        <taxon>Panicoideae</taxon>
        <taxon>Panicodae</taxon>
        <taxon>Paniceae</taxon>
        <taxon>Anthephorinae</taxon>
        <taxon>Digitaria</taxon>
    </lineage>
</organism>
<dbReference type="AlphaFoldDB" id="A0A835AU99"/>
<evidence type="ECO:0008006" key="8">
    <source>
        <dbReference type="Google" id="ProtNLM"/>
    </source>
</evidence>
<feature type="chain" id="PRO_5032314635" description="Pentatricopeptide repeat-containing protein" evidence="5">
    <location>
        <begin position="20"/>
        <end position="511"/>
    </location>
</feature>
<evidence type="ECO:0000256" key="2">
    <source>
        <dbReference type="ARBA" id="ARBA00022737"/>
    </source>
</evidence>
<evidence type="ECO:0000256" key="4">
    <source>
        <dbReference type="PROSITE-ProRule" id="PRU00708"/>
    </source>
</evidence>
<evidence type="ECO:0000256" key="5">
    <source>
        <dbReference type="SAM" id="SignalP"/>
    </source>
</evidence>
<dbReference type="PROSITE" id="PS51375">
    <property type="entry name" value="PPR"/>
    <property type="match status" value="2"/>
</dbReference>
<dbReference type="PANTHER" id="PTHR47447">
    <property type="entry name" value="OS03G0856100 PROTEIN"/>
    <property type="match status" value="1"/>
</dbReference>
<evidence type="ECO:0000256" key="3">
    <source>
        <dbReference type="ARBA" id="ARBA00022946"/>
    </source>
</evidence>
<protein>
    <recommendedName>
        <fullName evidence="8">Pentatricopeptide repeat-containing protein</fullName>
    </recommendedName>
</protein>
<evidence type="ECO:0000313" key="6">
    <source>
        <dbReference type="EMBL" id="KAF8664154.1"/>
    </source>
</evidence>
<dbReference type="Proteomes" id="UP000636709">
    <property type="component" value="Unassembled WGS sequence"/>
</dbReference>
<dbReference type="Pfam" id="PF13041">
    <property type="entry name" value="PPR_2"/>
    <property type="match status" value="1"/>
</dbReference>
<evidence type="ECO:0000256" key="1">
    <source>
        <dbReference type="ARBA" id="ARBA00007626"/>
    </source>
</evidence>
<reference evidence="6" key="1">
    <citation type="submission" date="2020-07" db="EMBL/GenBank/DDBJ databases">
        <title>Genome sequence and genetic diversity analysis of an under-domesticated orphan crop, white fonio (Digitaria exilis).</title>
        <authorList>
            <person name="Bennetzen J.L."/>
            <person name="Chen S."/>
            <person name="Ma X."/>
            <person name="Wang X."/>
            <person name="Yssel A.E.J."/>
            <person name="Chaluvadi S.R."/>
            <person name="Johnson M."/>
            <person name="Gangashetty P."/>
            <person name="Hamidou F."/>
            <person name="Sanogo M.D."/>
            <person name="Zwaenepoel A."/>
            <person name="Wallace J."/>
            <person name="Van De Peer Y."/>
            <person name="Van Deynze A."/>
        </authorList>
    </citation>
    <scope>NUCLEOTIDE SEQUENCE</scope>
    <source>
        <tissue evidence="6">Leaves</tissue>
    </source>
</reference>
<sequence length="511" mass="56740">MPPRLGLLLLRRLLSSSTSSPAPADAPRPTDPALLLRLCTILYQHQQAPDEKLNRRLSALPLPTAPADLRELFLQASARFPLSWRPVHRLLVHLSARHSGASGGGGFPHSPATAARLLDVLAKSGNIDLLHSTLFSLPRNLLSAAALRAAVRGLAPAREVGKVAAIVTLFPECHHDRILTFVTDVACSEPCRLPDVAEKAIKRAEHRHGVSRTARCDDLLVVAYCREGSLADACRVWNGMERRGLEPGGAAYQEIVVTMFKNNRPVDAMKVFDGMRRSGVRDDGGRCCRAVVSWLCKDGKVWGAYMVLAEMVKRGVEVEGEVLGDLVYGLMARRRVREGYMVFHGVKEKDIALYHGLMKGLLRIKRAGEATEVFREMITRGCEPNMHTYIMLLQGHLGKRGRKGRDPLVNFESIFVGGLVKAGKTLQATKFVERTMWGGVNVPRFDYNKFLYYFSNEEGALMFEEAGKRLKEVGLVDLADILSTYGERMTTRDRRRRAMNGLLESVQDVCC</sequence>
<keyword evidence="3" id="KW-0809">Transit peptide</keyword>
<keyword evidence="2" id="KW-0677">Repeat</keyword>
<evidence type="ECO:0000313" key="7">
    <source>
        <dbReference type="Proteomes" id="UP000636709"/>
    </source>
</evidence>
<comment type="similarity">
    <text evidence="1">Belongs to the PPR family. P subfamily.</text>
</comment>
<dbReference type="Pfam" id="PF01535">
    <property type="entry name" value="PPR"/>
    <property type="match status" value="3"/>
</dbReference>
<keyword evidence="7" id="KW-1185">Reference proteome</keyword>
<accession>A0A835AU99</accession>
<feature type="signal peptide" evidence="5">
    <location>
        <begin position="1"/>
        <end position="19"/>
    </location>
</feature>
<dbReference type="EMBL" id="JACEFO010002353">
    <property type="protein sequence ID" value="KAF8664154.1"/>
    <property type="molecule type" value="Genomic_DNA"/>
</dbReference>
<dbReference type="PANTHER" id="PTHR47447:SF17">
    <property type="entry name" value="OS12G0638900 PROTEIN"/>
    <property type="match status" value="1"/>
</dbReference>
<dbReference type="Gene3D" id="1.25.40.10">
    <property type="entry name" value="Tetratricopeptide repeat domain"/>
    <property type="match status" value="2"/>
</dbReference>
<name>A0A835AU99_9POAL</name>
<dbReference type="OrthoDB" id="1846553at2759"/>
<feature type="repeat" description="PPR" evidence="4">
    <location>
        <begin position="350"/>
        <end position="384"/>
    </location>
</feature>
<comment type="caution">
    <text evidence="6">The sequence shown here is derived from an EMBL/GenBank/DDBJ whole genome shotgun (WGS) entry which is preliminary data.</text>
</comment>
<dbReference type="InterPro" id="IPR002885">
    <property type="entry name" value="PPR_rpt"/>
</dbReference>
<proteinExistence type="inferred from homology"/>